<reference evidence="1" key="1">
    <citation type="journal article" date="2020" name="Nature">
        <title>Giant virus diversity and host interactions through global metagenomics.</title>
        <authorList>
            <person name="Schulz F."/>
            <person name="Roux S."/>
            <person name="Paez-Espino D."/>
            <person name="Jungbluth S."/>
            <person name="Walsh D.A."/>
            <person name="Denef V.J."/>
            <person name="McMahon K.D."/>
            <person name="Konstantinidis K.T."/>
            <person name="Eloe-Fadrosh E.A."/>
            <person name="Kyrpides N.C."/>
            <person name="Woyke T."/>
        </authorList>
    </citation>
    <scope>NUCLEOTIDE SEQUENCE</scope>
    <source>
        <strain evidence="1">GVMAG-M-3300023179-82</strain>
    </source>
</reference>
<accession>A0A6C0H9F9</accession>
<dbReference type="EMBL" id="MN739904">
    <property type="protein sequence ID" value="QHT76856.1"/>
    <property type="molecule type" value="Genomic_DNA"/>
</dbReference>
<evidence type="ECO:0000313" key="1">
    <source>
        <dbReference type="EMBL" id="QHT76856.1"/>
    </source>
</evidence>
<name>A0A6C0H9F9_9ZZZZ</name>
<dbReference type="AlphaFoldDB" id="A0A6C0H9F9"/>
<proteinExistence type="predicted"/>
<organism evidence="1">
    <name type="scientific">viral metagenome</name>
    <dbReference type="NCBI Taxonomy" id="1070528"/>
    <lineage>
        <taxon>unclassified sequences</taxon>
        <taxon>metagenomes</taxon>
        <taxon>organismal metagenomes</taxon>
    </lineage>
</organism>
<sequence>MVNNEIYNELINKQLINIYEYKLSHSDLLRIANKLNNSIFTNECSIYQGNIIIKNNKKYIPFFYNYKQISLTRILFHNFIKCISKNIHLTYICNNKGCCCSLNHMKLNKKSLNRLNSIPQSIYISHITPNINLNTNQIYNSINTIQNTNQIINQDSIIINSNLNTIHDINQMSNINLNINQISNTFLIANQNPINYNRNDFIVIF</sequence>
<protein>
    <submittedName>
        <fullName evidence="1">Uncharacterized protein</fullName>
    </submittedName>
</protein>